<evidence type="ECO:0000313" key="2">
    <source>
        <dbReference type="Proteomes" id="UP000799755"/>
    </source>
</evidence>
<evidence type="ECO:0000313" key="1">
    <source>
        <dbReference type="EMBL" id="KAF2469657.1"/>
    </source>
</evidence>
<protein>
    <submittedName>
        <fullName evidence="1">Uncharacterized protein</fullName>
    </submittedName>
</protein>
<dbReference type="EMBL" id="MU003511">
    <property type="protein sequence ID" value="KAF2469657.1"/>
    <property type="molecule type" value="Genomic_DNA"/>
</dbReference>
<accession>A0ACB6QUA4</accession>
<gene>
    <name evidence="1" type="ORF">BDR25DRAFT_228164</name>
</gene>
<sequence length="279" mass="32709">MKQCLTTEEITAIPPPAEMISFTPDFLRNTFGGETWSPGLIYIRPSSSTCILKNRAYYLLDATYEKYLPKEPGTHGAKMTPFFNVNPEEVFSEETECSFENVPLFICTSSWAIGDKRRYVYFGNYSQTRWSDKLDYDRMKDDVSDSVKTYWAEELSAVGRAEWVTKALMKHFFPKPEYEGAMFRIECTDDGMSVDEEKELQKVMRDVKDYVMELSEWEKEARMKVSMIKKEFILQAFERADADDPPALRLWWEYLQCTGWDRGFYDLLVTMQARNPNYT</sequence>
<comment type="caution">
    <text evidence="1">The sequence shown here is derived from an EMBL/GenBank/DDBJ whole genome shotgun (WGS) entry which is preliminary data.</text>
</comment>
<organism evidence="1 2">
    <name type="scientific">Lindgomyces ingoldianus</name>
    <dbReference type="NCBI Taxonomy" id="673940"/>
    <lineage>
        <taxon>Eukaryota</taxon>
        <taxon>Fungi</taxon>
        <taxon>Dikarya</taxon>
        <taxon>Ascomycota</taxon>
        <taxon>Pezizomycotina</taxon>
        <taxon>Dothideomycetes</taxon>
        <taxon>Pleosporomycetidae</taxon>
        <taxon>Pleosporales</taxon>
        <taxon>Lindgomycetaceae</taxon>
        <taxon>Lindgomyces</taxon>
    </lineage>
</organism>
<keyword evidence="2" id="KW-1185">Reference proteome</keyword>
<name>A0ACB6QUA4_9PLEO</name>
<proteinExistence type="predicted"/>
<dbReference type="Proteomes" id="UP000799755">
    <property type="component" value="Unassembled WGS sequence"/>
</dbReference>
<reference evidence="1" key="1">
    <citation type="journal article" date="2020" name="Stud. Mycol.">
        <title>101 Dothideomycetes genomes: a test case for predicting lifestyles and emergence of pathogens.</title>
        <authorList>
            <person name="Haridas S."/>
            <person name="Albert R."/>
            <person name="Binder M."/>
            <person name="Bloem J."/>
            <person name="Labutti K."/>
            <person name="Salamov A."/>
            <person name="Andreopoulos B."/>
            <person name="Baker S."/>
            <person name="Barry K."/>
            <person name="Bills G."/>
            <person name="Bluhm B."/>
            <person name="Cannon C."/>
            <person name="Castanera R."/>
            <person name="Culley D."/>
            <person name="Daum C."/>
            <person name="Ezra D."/>
            <person name="Gonzalez J."/>
            <person name="Henrissat B."/>
            <person name="Kuo A."/>
            <person name="Liang C."/>
            <person name="Lipzen A."/>
            <person name="Lutzoni F."/>
            <person name="Magnuson J."/>
            <person name="Mondo S."/>
            <person name="Nolan M."/>
            <person name="Ohm R."/>
            <person name="Pangilinan J."/>
            <person name="Park H.-J."/>
            <person name="Ramirez L."/>
            <person name="Alfaro M."/>
            <person name="Sun H."/>
            <person name="Tritt A."/>
            <person name="Yoshinaga Y."/>
            <person name="Zwiers L.-H."/>
            <person name="Turgeon B."/>
            <person name="Goodwin S."/>
            <person name="Spatafora J."/>
            <person name="Crous P."/>
            <person name="Grigoriev I."/>
        </authorList>
    </citation>
    <scope>NUCLEOTIDE SEQUENCE</scope>
    <source>
        <strain evidence="1">ATCC 200398</strain>
    </source>
</reference>